<dbReference type="GO" id="GO:0005634">
    <property type="term" value="C:nucleus"/>
    <property type="evidence" value="ECO:0007669"/>
    <property type="project" value="UniProtKB-SubCell"/>
</dbReference>
<dbReference type="PANTHER" id="PTHR31989">
    <property type="entry name" value="NAC DOMAIN-CONTAINING PROTEIN 82-RELATED"/>
    <property type="match status" value="1"/>
</dbReference>
<sequence length="495" mass="53232">QPHLLALFASQLSIPMATPQPAGLTLRPGVVFRPSGRQLITLYLGRNALRGELPDAAVIPGGCVVTAGVDVFSASPGALPFQASHRGAHGEVWGYFAAAAPTADSAQPAPGGCWVRQGAEKRYELKGEALGYRSRYAFYATRAVRARVVWTPTRWLMKEYRLDKGAAVFRSKLPDHPNANMDFVVRKVFTKPAVPVPPPARSGLVVRRVGGSVPSRQAQPTRAAFVKARGGAPPLLPCARPGEALRPGGSPLPPRSDRPPKVIAKQVILAPPAHSGVNEDAGNLNDNAMSWTRVGGEYNYNYKVPSGRQIIVEYLGPKATTGKIADRAAPGSVAEGVDIFAASPDALPFPPSHRKQGGEAWGYFFAAKPASSMRRAPGGWWMQYGDAKGYEFRGEVYARHRRFAFRAARADDGGGKVTWEQTRWLMKEYALHKGASAFRGATAGPAGANMDLVVYKVFTKPVVTPPPPARSSEAENQARKGSDAPRIVFDIDLNN</sequence>
<dbReference type="Gene3D" id="2.170.150.80">
    <property type="entry name" value="NAC domain"/>
    <property type="match status" value="2"/>
</dbReference>
<feature type="region of interest" description="Disordered" evidence="6">
    <location>
        <begin position="465"/>
        <end position="495"/>
    </location>
</feature>
<evidence type="ECO:0000313" key="8">
    <source>
        <dbReference type="EnsemblPlants" id="AET2Gv20756400.3"/>
    </source>
</evidence>
<feature type="domain" description="NAC" evidence="7">
    <location>
        <begin position="26"/>
        <end position="191"/>
    </location>
</feature>
<comment type="subcellular location">
    <subcellularLocation>
        <location evidence="1">Nucleus</location>
    </subcellularLocation>
</comment>
<evidence type="ECO:0000313" key="9">
    <source>
        <dbReference type="Proteomes" id="UP000015105"/>
    </source>
</evidence>
<evidence type="ECO:0000256" key="4">
    <source>
        <dbReference type="ARBA" id="ARBA00023163"/>
    </source>
</evidence>
<organism evidence="8 9">
    <name type="scientific">Aegilops tauschii subsp. strangulata</name>
    <name type="common">Goatgrass</name>
    <dbReference type="NCBI Taxonomy" id="200361"/>
    <lineage>
        <taxon>Eukaryota</taxon>
        <taxon>Viridiplantae</taxon>
        <taxon>Streptophyta</taxon>
        <taxon>Embryophyta</taxon>
        <taxon>Tracheophyta</taxon>
        <taxon>Spermatophyta</taxon>
        <taxon>Magnoliopsida</taxon>
        <taxon>Liliopsida</taxon>
        <taxon>Poales</taxon>
        <taxon>Poaceae</taxon>
        <taxon>BOP clade</taxon>
        <taxon>Pooideae</taxon>
        <taxon>Triticodae</taxon>
        <taxon>Triticeae</taxon>
        <taxon>Triticinae</taxon>
        <taxon>Aegilops</taxon>
    </lineage>
</organism>
<evidence type="ECO:0000256" key="5">
    <source>
        <dbReference type="ARBA" id="ARBA00023242"/>
    </source>
</evidence>
<proteinExistence type="predicted"/>
<keyword evidence="9" id="KW-1185">Reference proteome</keyword>
<accession>A0A453C778</accession>
<dbReference type="GO" id="GO:0003677">
    <property type="term" value="F:DNA binding"/>
    <property type="evidence" value="ECO:0007669"/>
    <property type="project" value="UniProtKB-KW"/>
</dbReference>
<dbReference type="InterPro" id="IPR003441">
    <property type="entry name" value="NAC-dom"/>
</dbReference>
<evidence type="ECO:0000256" key="3">
    <source>
        <dbReference type="ARBA" id="ARBA00023125"/>
    </source>
</evidence>
<keyword evidence="3" id="KW-0238">DNA-binding</keyword>
<dbReference type="PROSITE" id="PS51005">
    <property type="entry name" value="NAC"/>
    <property type="match status" value="2"/>
</dbReference>
<keyword evidence="2" id="KW-0805">Transcription regulation</keyword>
<keyword evidence="5" id="KW-0539">Nucleus</keyword>
<dbReference type="EnsemblPlants" id="AET2Gv20756400.3">
    <property type="protein sequence ID" value="AET2Gv20756400.3"/>
    <property type="gene ID" value="AET2Gv20756400"/>
</dbReference>
<dbReference type="AlphaFoldDB" id="A0A453C778"/>
<keyword evidence="4" id="KW-0804">Transcription</keyword>
<dbReference type="SUPFAM" id="SSF101941">
    <property type="entry name" value="NAC domain"/>
    <property type="match status" value="2"/>
</dbReference>
<name>A0A453C778_AEGTS</name>
<reference evidence="8" key="3">
    <citation type="journal article" date="2017" name="Nature">
        <title>Genome sequence of the progenitor of the wheat D genome Aegilops tauschii.</title>
        <authorList>
            <person name="Luo M.C."/>
            <person name="Gu Y.Q."/>
            <person name="Puiu D."/>
            <person name="Wang H."/>
            <person name="Twardziok S.O."/>
            <person name="Deal K.R."/>
            <person name="Huo N."/>
            <person name="Zhu T."/>
            <person name="Wang L."/>
            <person name="Wang Y."/>
            <person name="McGuire P.E."/>
            <person name="Liu S."/>
            <person name="Long H."/>
            <person name="Ramasamy R.K."/>
            <person name="Rodriguez J.C."/>
            <person name="Van S.L."/>
            <person name="Yuan L."/>
            <person name="Wang Z."/>
            <person name="Xia Z."/>
            <person name="Xiao L."/>
            <person name="Anderson O.D."/>
            <person name="Ouyang S."/>
            <person name="Liang Y."/>
            <person name="Zimin A.V."/>
            <person name="Pertea G."/>
            <person name="Qi P."/>
            <person name="Bennetzen J.L."/>
            <person name="Dai X."/>
            <person name="Dawson M.W."/>
            <person name="Muller H.G."/>
            <person name="Kugler K."/>
            <person name="Rivarola-Duarte L."/>
            <person name="Spannagl M."/>
            <person name="Mayer K.F.X."/>
            <person name="Lu F.H."/>
            <person name="Bevan M.W."/>
            <person name="Leroy P."/>
            <person name="Li P."/>
            <person name="You F.M."/>
            <person name="Sun Q."/>
            <person name="Liu Z."/>
            <person name="Lyons E."/>
            <person name="Wicker T."/>
            <person name="Salzberg S.L."/>
            <person name="Devos K.M."/>
            <person name="Dvorak J."/>
        </authorList>
    </citation>
    <scope>NUCLEOTIDE SEQUENCE [LARGE SCALE GENOMIC DNA]</scope>
    <source>
        <strain evidence="8">cv. AL8/78</strain>
    </source>
</reference>
<dbReference type="STRING" id="200361.A0A453C778"/>
<evidence type="ECO:0000256" key="6">
    <source>
        <dbReference type="SAM" id="MobiDB-lite"/>
    </source>
</evidence>
<reference evidence="8" key="4">
    <citation type="submission" date="2019-03" db="UniProtKB">
        <authorList>
            <consortium name="EnsemblPlants"/>
        </authorList>
    </citation>
    <scope>IDENTIFICATION</scope>
</reference>
<reference evidence="9" key="1">
    <citation type="journal article" date="2014" name="Science">
        <title>Ancient hybridizations among the ancestral genomes of bread wheat.</title>
        <authorList>
            <consortium name="International Wheat Genome Sequencing Consortium,"/>
            <person name="Marcussen T."/>
            <person name="Sandve S.R."/>
            <person name="Heier L."/>
            <person name="Spannagl M."/>
            <person name="Pfeifer M."/>
            <person name="Jakobsen K.S."/>
            <person name="Wulff B.B."/>
            <person name="Steuernagel B."/>
            <person name="Mayer K.F."/>
            <person name="Olsen O.A."/>
        </authorList>
    </citation>
    <scope>NUCLEOTIDE SEQUENCE [LARGE SCALE GENOMIC DNA]</scope>
    <source>
        <strain evidence="9">cv. AL8/78</strain>
    </source>
</reference>
<evidence type="ECO:0000256" key="2">
    <source>
        <dbReference type="ARBA" id="ARBA00023015"/>
    </source>
</evidence>
<dbReference type="Gramene" id="AET2Gv20756400.3">
    <property type="protein sequence ID" value="AET2Gv20756400.3"/>
    <property type="gene ID" value="AET2Gv20756400"/>
</dbReference>
<dbReference type="Pfam" id="PF02365">
    <property type="entry name" value="NAM"/>
    <property type="match status" value="2"/>
</dbReference>
<dbReference type="Proteomes" id="UP000015105">
    <property type="component" value="Chromosome 2D"/>
</dbReference>
<evidence type="ECO:0000259" key="7">
    <source>
        <dbReference type="PROSITE" id="PS51005"/>
    </source>
</evidence>
<evidence type="ECO:0000256" key="1">
    <source>
        <dbReference type="ARBA" id="ARBA00004123"/>
    </source>
</evidence>
<feature type="compositionally biased region" description="Basic and acidic residues" evidence="6">
    <location>
        <begin position="472"/>
        <end position="483"/>
    </location>
</feature>
<reference evidence="8" key="5">
    <citation type="journal article" date="2021" name="G3 (Bethesda)">
        <title>Aegilops tauschii genome assembly Aet v5.0 features greater sequence contiguity and improved annotation.</title>
        <authorList>
            <person name="Wang L."/>
            <person name="Zhu T."/>
            <person name="Rodriguez J.C."/>
            <person name="Deal K.R."/>
            <person name="Dubcovsky J."/>
            <person name="McGuire P.E."/>
            <person name="Lux T."/>
            <person name="Spannagl M."/>
            <person name="Mayer K.F.X."/>
            <person name="Baldrich P."/>
            <person name="Meyers B.C."/>
            <person name="Huo N."/>
            <person name="Gu Y.Q."/>
            <person name="Zhou H."/>
            <person name="Devos K.M."/>
            <person name="Bennetzen J.L."/>
            <person name="Unver T."/>
            <person name="Budak H."/>
            <person name="Gulick P.J."/>
            <person name="Galiba G."/>
            <person name="Kalapos B."/>
            <person name="Nelson D.R."/>
            <person name="Li P."/>
            <person name="You F.M."/>
            <person name="Luo M.C."/>
            <person name="Dvorak J."/>
        </authorList>
    </citation>
    <scope>NUCLEOTIDE SEQUENCE [LARGE SCALE GENOMIC DNA]</scope>
    <source>
        <strain evidence="8">cv. AL8/78</strain>
    </source>
</reference>
<reference evidence="9" key="2">
    <citation type="journal article" date="2017" name="Nat. Plants">
        <title>The Aegilops tauschii genome reveals multiple impacts of transposons.</title>
        <authorList>
            <person name="Zhao G."/>
            <person name="Zou C."/>
            <person name="Li K."/>
            <person name="Wang K."/>
            <person name="Li T."/>
            <person name="Gao L."/>
            <person name="Zhang X."/>
            <person name="Wang H."/>
            <person name="Yang Z."/>
            <person name="Liu X."/>
            <person name="Jiang W."/>
            <person name="Mao L."/>
            <person name="Kong X."/>
            <person name="Jiao Y."/>
            <person name="Jia J."/>
        </authorList>
    </citation>
    <scope>NUCLEOTIDE SEQUENCE [LARGE SCALE GENOMIC DNA]</scope>
    <source>
        <strain evidence="9">cv. AL8/78</strain>
    </source>
</reference>
<feature type="domain" description="NAC" evidence="7">
    <location>
        <begin position="297"/>
        <end position="460"/>
    </location>
</feature>
<dbReference type="GO" id="GO:0006355">
    <property type="term" value="P:regulation of DNA-templated transcription"/>
    <property type="evidence" value="ECO:0007669"/>
    <property type="project" value="InterPro"/>
</dbReference>
<dbReference type="InterPro" id="IPR036093">
    <property type="entry name" value="NAC_dom_sf"/>
</dbReference>
<protein>
    <recommendedName>
        <fullName evidence="7">NAC domain-containing protein</fullName>
    </recommendedName>
</protein>